<evidence type="ECO:0000313" key="5">
    <source>
        <dbReference type="Proteomes" id="UP000663829"/>
    </source>
</evidence>
<comment type="caution">
    <text evidence="1">The sequence shown here is derived from an EMBL/GenBank/DDBJ whole genome shotgun (WGS) entry which is preliminary data.</text>
</comment>
<dbReference type="AlphaFoldDB" id="A0A815KA52"/>
<keyword evidence="5" id="KW-1185">Reference proteome</keyword>
<evidence type="ECO:0000313" key="1">
    <source>
        <dbReference type="EMBL" id="CAF1388388.1"/>
    </source>
</evidence>
<reference evidence="1" key="1">
    <citation type="submission" date="2021-02" db="EMBL/GenBank/DDBJ databases">
        <authorList>
            <person name="Nowell W R."/>
        </authorList>
    </citation>
    <scope>NUCLEOTIDE SEQUENCE</scope>
</reference>
<dbReference type="Proteomes" id="UP000681722">
    <property type="component" value="Unassembled WGS sequence"/>
</dbReference>
<proteinExistence type="predicted"/>
<evidence type="ECO:0000313" key="2">
    <source>
        <dbReference type="EMBL" id="CAF1513117.1"/>
    </source>
</evidence>
<dbReference type="EMBL" id="CAJOBC010082240">
    <property type="protein sequence ID" value="CAF4283148.1"/>
    <property type="molecule type" value="Genomic_DNA"/>
</dbReference>
<sequence length="117" mass="13371">MFCGLRAPRHVYSCTIKNNTPTELKVQVEYRGVADKHTEKLDVQIASGEEQKVNEKVFQHDDGSSSGRKTVHRIKVRKFDGKELELKEPFDNVTSPQQKWIFEINEDEIKSVGPSSP</sequence>
<gene>
    <name evidence="1" type="ORF">GPM918_LOCUS32675</name>
    <name evidence="2" type="ORF">OVA965_LOCUS37458</name>
    <name evidence="3" type="ORF">SRO942_LOCUS33347</name>
    <name evidence="4" type="ORF">TMI583_LOCUS38542</name>
</gene>
<dbReference type="OrthoDB" id="9998403at2759"/>
<evidence type="ECO:0000313" key="4">
    <source>
        <dbReference type="EMBL" id="CAF4300749.1"/>
    </source>
</evidence>
<dbReference type="EMBL" id="CAJNOQ010016835">
    <property type="protein sequence ID" value="CAF1388388.1"/>
    <property type="molecule type" value="Genomic_DNA"/>
</dbReference>
<dbReference type="Proteomes" id="UP000663829">
    <property type="component" value="Unassembled WGS sequence"/>
</dbReference>
<name>A0A815KA52_9BILA</name>
<dbReference type="Proteomes" id="UP000682733">
    <property type="component" value="Unassembled WGS sequence"/>
</dbReference>
<dbReference type="Proteomes" id="UP000677228">
    <property type="component" value="Unassembled WGS sequence"/>
</dbReference>
<dbReference type="EMBL" id="CAJNOK010035418">
    <property type="protein sequence ID" value="CAF1513117.1"/>
    <property type="molecule type" value="Genomic_DNA"/>
</dbReference>
<accession>A0A815KA52</accession>
<protein>
    <submittedName>
        <fullName evidence="1">Uncharacterized protein</fullName>
    </submittedName>
</protein>
<organism evidence="1 5">
    <name type="scientific">Didymodactylos carnosus</name>
    <dbReference type="NCBI Taxonomy" id="1234261"/>
    <lineage>
        <taxon>Eukaryota</taxon>
        <taxon>Metazoa</taxon>
        <taxon>Spiralia</taxon>
        <taxon>Gnathifera</taxon>
        <taxon>Rotifera</taxon>
        <taxon>Eurotatoria</taxon>
        <taxon>Bdelloidea</taxon>
        <taxon>Philodinida</taxon>
        <taxon>Philodinidae</taxon>
        <taxon>Didymodactylos</taxon>
    </lineage>
</organism>
<evidence type="ECO:0000313" key="3">
    <source>
        <dbReference type="EMBL" id="CAF4283148.1"/>
    </source>
</evidence>
<dbReference type="EMBL" id="CAJOBA010057503">
    <property type="protein sequence ID" value="CAF4300749.1"/>
    <property type="molecule type" value="Genomic_DNA"/>
</dbReference>